<proteinExistence type="predicted"/>
<name>A0A3B0YDN2_9ZZZZ</name>
<dbReference type="AlphaFoldDB" id="A0A3B0YDN2"/>
<evidence type="ECO:0000313" key="1">
    <source>
        <dbReference type="EMBL" id="VAW66436.1"/>
    </source>
</evidence>
<protein>
    <submittedName>
        <fullName evidence="1">Uncharacterized protein</fullName>
    </submittedName>
</protein>
<reference evidence="1" key="1">
    <citation type="submission" date="2018-06" db="EMBL/GenBank/DDBJ databases">
        <authorList>
            <person name="Zhirakovskaya E."/>
        </authorList>
    </citation>
    <scope>NUCLEOTIDE SEQUENCE</scope>
</reference>
<gene>
    <name evidence="1" type="ORF">MNBD_GAMMA11-3459</name>
</gene>
<dbReference type="EMBL" id="UOFG01000274">
    <property type="protein sequence ID" value="VAW66436.1"/>
    <property type="molecule type" value="Genomic_DNA"/>
</dbReference>
<accession>A0A3B0YDN2</accession>
<sequence>MFFLPLRKFTLAHCSPNKAHSLLLCTCLLVFTPAFANMDTATSSATYAEETAEVSISSLIIQSSTLVQEAISSNANASRFRINATLYRESLRSLMISESEKTKTTHTNSNTLFMELVRMSALLQSAAACKTGRFIVCPIELRQQLLSQQKRLQTLSLKKS</sequence>
<organism evidence="1">
    <name type="scientific">hydrothermal vent metagenome</name>
    <dbReference type="NCBI Taxonomy" id="652676"/>
    <lineage>
        <taxon>unclassified sequences</taxon>
        <taxon>metagenomes</taxon>
        <taxon>ecological metagenomes</taxon>
    </lineage>
</organism>